<evidence type="ECO:0000313" key="1">
    <source>
        <dbReference type="EMBL" id="ETO13457.1"/>
    </source>
</evidence>
<gene>
    <name evidence="1" type="ORF">RFI_23919</name>
</gene>
<dbReference type="Proteomes" id="UP000023152">
    <property type="component" value="Unassembled WGS sequence"/>
</dbReference>
<organism evidence="1 2">
    <name type="scientific">Reticulomyxa filosa</name>
    <dbReference type="NCBI Taxonomy" id="46433"/>
    <lineage>
        <taxon>Eukaryota</taxon>
        <taxon>Sar</taxon>
        <taxon>Rhizaria</taxon>
        <taxon>Retaria</taxon>
        <taxon>Foraminifera</taxon>
        <taxon>Monothalamids</taxon>
        <taxon>Reticulomyxidae</taxon>
        <taxon>Reticulomyxa</taxon>
    </lineage>
</organism>
<accession>X6MJ55</accession>
<dbReference type="EMBL" id="ASPP01020593">
    <property type="protein sequence ID" value="ETO13457.1"/>
    <property type="molecule type" value="Genomic_DNA"/>
</dbReference>
<dbReference type="AlphaFoldDB" id="X6MJ55"/>
<proteinExistence type="predicted"/>
<comment type="caution">
    <text evidence="1">The sequence shown here is derived from an EMBL/GenBank/DDBJ whole genome shotgun (WGS) entry which is preliminary data.</text>
</comment>
<sequence>MNVEQISLMKFPKMHLFEEKSAEVFYDTQLISRVQMQLQEPIPVLSGYVFGNSSKISPSVSNEHWCASLLCEYSFLFPLKIRQLSIDLNTGFNGAKQCYANLLEYLGMNGRGILGPPRGLQRMFCLH</sequence>
<name>X6MJ55_RETFI</name>
<reference evidence="1 2" key="1">
    <citation type="journal article" date="2013" name="Curr. Biol.">
        <title>The Genome of the Foraminiferan Reticulomyxa filosa.</title>
        <authorList>
            <person name="Glockner G."/>
            <person name="Hulsmann N."/>
            <person name="Schleicher M."/>
            <person name="Noegel A.A."/>
            <person name="Eichinger L."/>
            <person name="Gallinger C."/>
            <person name="Pawlowski J."/>
            <person name="Sierra R."/>
            <person name="Euteneuer U."/>
            <person name="Pillet L."/>
            <person name="Moustafa A."/>
            <person name="Platzer M."/>
            <person name="Groth M."/>
            <person name="Szafranski K."/>
            <person name="Schliwa M."/>
        </authorList>
    </citation>
    <scope>NUCLEOTIDE SEQUENCE [LARGE SCALE GENOMIC DNA]</scope>
</reference>
<keyword evidence="2" id="KW-1185">Reference proteome</keyword>
<protein>
    <submittedName>
        <fullName evidence="1">Uncharacterized protein</fullName>
    </submittedName>
</protein>
<evidence type="ECO:0000313" key="2">
    <source>
        <dbReference type="Proteomes" id="UP000023152"/>
    </source>
</evidence>